<dbReference type="PANTHER" id="PTHR36115">
    <property type="entry name" value="PROLINE-RICH ANTIGEN HOMOLOG-RELATED"/>
    <property type="match status" value="1"/>
</dbReference>
<keyword evidence="3 6" id="KW-0812">Transmembrane</keyword>
<dbReference type="Pfam" id="PF06271">
    <property type="entry name" value="RDD"/>
    <property type="match status" value="1"/>
</dbReference>
<sequence>MLQQQESEIEYAGFWSRVGATLIDTIILMIVSIPLLLAFYGTSYWENTSFVAGPAGFLISYVLPAVAVILLWIKFSATQRKMAIGATVVDARTGGKPGTSQFLIRYLGYFVSTIPLFLGLIWVGIDPRKQGWHDKMAGTVVVKRKAGGAVPVRFDQAG</sequence>
<dbReference type="Proteomes" id="UP000809349">
    <property type="component" value="Unassembled WGS sequence"/>
</dbReference>
<proteinExistence type="predicted"/>
<accession>A0ABS7SQT0</accession>
<dbReference type="RefSeq" id="WP_223468792.1">
    <property type="nucleotide sequence ID" value="NZ_JAFBIL020000005.1"/>
</dbReference>
<evidence type="ECO:0000313" key="9">
    <source>
        <dbReference type="Proteomes" id="UP000809349"/>
    </source>
</evidence>
<evidence type="ECO:0000256" key="2">
    <source>
        <dbReference type="ARBA" id="ARBA00022475"/>
    </source>
</evidence>
<feature type="transmembrane region" description="Helical" evidence="6">
    <location>
        <begin position="21"/>
        <end position="40"/>
    </location>
</feature>
<feature type="transmembrane region" description="Helical" evidence="6">
    <location>
        <begin position="106"/>
        <end position="125"/>
    </location>
</feature>
<dbReference type="InterPro" id="IPR051791">
    <property type="entry name" value="Pra-immunoreactive"/>
</dbReference>
<gene>
    <name evidence="8" type="ORF">I4X03_013635</name>
</gene>
<dbReference type="InterPro" id="IPR010432">
    <property type="entry name" value="RDD"/>
</dbReference>
<keyword evidence="5 6" id="KW-0472">Membrane</keyword>
<evidence type="ECO:0000256" key="4">
    <source>
        <dbReference type="ARBA" id="ARBA00022989"/>
    </source>
</evidence>
<protein>
    <submittedName>
        <fullName evidence="8">RDD family protein</fullName>
    </submittedName>
</protein>
<dbReference type="PANTHER" id="PTHR36115:SF4">
    <property type="entry name" value="MEMBRANE PROTEIN"/>
    <property type="match status" value="1"/>
</dbReference>
<evidence type="ECO:0000256" key="6">
    <source>
        <dbReference type="SAM" id="Phobius"/>
    </source>
</evidence>
<evidence type="ECO:0000256" key="5">
    <source>
        <dbReference type="ARBA" id="ARBA00023136"/>
    </source>
</evidence>
<keyword evidence="4 6" id="KW-1133">Transmembrane helix</keyword>
<evidence type="ECO:0000313" key="8">
    <source>
        <dbReference type="EMBL" id="MBZ2208303.1"/>
    </source>
</evidence>
<evidence type="ECO:0000259" key="7">
    <source>
        <dbReference type="Pfam" id="PF06271"/>
    </source>
</evidence>
<feature type="transmembrane region" description="Helical" evidence="6">
    <location>
        <begin position="52"/>
        <end position="73"/>
    </location>
</feature>
<reference evidence="8 9" key="2">
    <citation type="submission" date="2021-08" db="EMBL/GenBank/DDBJ databases">
        <title>Massilia sp. R798.</title>
        <authorList>
            <person name="Baek J.H."/>
            <person name="Jung H.S."/>
            <person name="Kim K.R."/>
            <person name="Jeon C.O."/>
        </authorList>
    </citation>
    <scope>NUCLEOTIDE SEQUENCE [LARGE SCALE GENOMIC DNA]</scope>
    <source>
        <strain evidence="8 9">R798</strain>
    </source>
</reference>
<comment type="caution">
    <text evidence="8">The sequence shown here is derived from an EMBL/GenBank/DDBJ whole genome shotgun (WGS) entry which is preliminary data.</text>
</comment>
<evidence type="ECO:0000256" key="1">
    <source>
        <dbReference type="ARBA" id="ARBA00004651"/>
    </source>
</evidence>
<evidence type="ECO:0000256" key="3">
    <source>
        <dbReference type="ARBA" id="ARBA00022692"/>
    </source>
</evidence>
<reference evidence="8 9" key="1">
    <citation type="submission" date="2021-01" db="EMBL/GenBank/DDBJ databases">
        <authorList>
            <person name="Ruan W."/>
            <person name="Khan S.A."/>
            <person name="Jeon C.O."/>
        </authorList>
    </citation>
    <scope>NUCLEOTIDE SEQUENCE [LARGE SCALE GENOMIC DNA]</scope>
    <source>
        <strain evidence="8 9">R798</strain>
    </source>
</reference>
<comment type="subcellular location">
    <subcellularLocation>
        <location evidence="1">Cell membrane</location>
        <topology evidence="1">Multi-pass membrane protein</topology>
    </subcellularLocation>
</comment>
<keyword evidence="9" id="KW-1185">Reference proteome</keyword>
<name>A0ABS7SQT0_9BURK</name>
<feature type="domain" description="RDD" evidence="7">
    <location>
        <begin position="11"/>
        <end position="138"/>
    </location>
</feature>
<dbReference type="EMBL" id="JAFBIL020000005">
    <property type="protein sequence ID" value="MBZ2208303.1"/>
    <property type="molecule type" value="Genomic_DNA"/>
</dbReference>
<organism evidence="8 9">
    <name type="scientific">Massilia soli</name>
    <dbReference type="NCBI Taxonomy" id="2792854"/>
    <lineage>
        <taxon>Bacteria</taxon>
        <taxon>Pseudomonadati</taxon>
        <taxon>Pseudomonadota</taxon>
        <taxon>Betaproteobacteria</taxon>
        <taxon>Burkholderiales</taxon>
        <taxon>Oxalobacteraceae</taxon>
        <taxon>Telluria group</taxon>
        <taxon>Massilia</taxon>
    </lineage>
</organism>
<keyword evidence="2" id="KW-1003">Cell membrane</keyword>